<dbReference type="EMBL" id="VDCJ01000327">
    <property type="protein sequence ID" value="MRU23030.1"/>
    <property type="molecule type" value="Genomic_DNA"/>
</dbReference>
<protein>
    <submittedName>
        <fullName evidence="2">Uncharacterized protein</fullName>
    </submittedName>
</protein>
<evidence type="ECO:0000256" key="1">
    <source>
        <dbReference type="SAM" id="Phobius"/>
    </source>
</evidence>
<organism evidence="2 3">
    <name type="scientific">Xylella fastidiosa subsp. multiplex</name>
    <dbReference type="NCBI Taxonomy" id="644357"/>
    <lineage>
        <taxon>Bacteria</taxon>
        <taxon>Pseudomonadati</taxon>
        <taxon>Pseudomonadota</taxon>
        <taxon>Gammaproteobacteria</taxon>
        <taxon>Lysobacterales</taxon>
        <taxon>Lysobacteraceae</taxon>
        <taxon>Xylella</taxon>
    </lineage>
</organism>
<feature type="transmembrane region" description="Helical" evidence="1">
    <location>
        <begin position="38"/>
        <end position="57"/>
    </location>
</feature>
<comment type="caution">
    <text evidence="2">The sequence shown here is derived from an EMBL/GenBank/DDBJ whole genome shotgun (WGS) entry which is preliminary data.</text>
</comment>
<proteinExistence type="predicted"/>
<keyword evidence="1" id="KW-0812">Transmembrane</keyword>
<keyword evidence="1" id="KW-0472">Membrane</keyword>
<feature type="transmembrane region" description="Helical" evidence="1">
    <location>
        <begin position="12"/>
        <end position="32"/>
    </location>
</feature>
<sequence length="168" mass="18536">MSFRYLLAPVPLVAGVVGRVWVWVLSAVMLGAMNWMNWLTLALAVLGATLGVFNAVWMIRRDTVRLKVTYGAMHTVTGGPPLECVEVTNLSYLAVTVMEVGFQKENAPDRRTPVVGDYLGRTELPRRLKPRCALIIVVHPESSARLKSSRFTHVRAVTACGVEATCRI</sequence>
<gene>
    <name evidence="2" type="ORF">FG476_02690</name>
</gene>
<evidence type="ECO:0000313" key="2">
    <source>
        <dbReference type="EMBL" id="MRU23030.1"/>
    </source>
</evidence>
<dbReference type="RefSeq" id="WP_004086635.1">
    <property type="nucleotide sequence ID" value="NZ_CP052854.1"/>
</dbReference>
<dbReference type="Proteomes" id="UP000474061">
    <property type="component" value="Unassembled WGS sequence"/>
</dbReference>
<evidence type="ECO:0000313" key="3">
    <source>
        <dbReference type="Proteomes" id="UP000474061"/>
    </source>
</evidence>
<keyword evidence="1" id="KW-1133">Transmembrane helix</keyword>
<name>A0A9Q4MG14_XYLFS</name>
<reference evidence="2" key="1">
    <citation type="submission" date="2019-05" db="EMBL/GenBank/DDBJ databases">
        <authorList>
            <person name="Castillo A."/>
            <person name="Giampetruzzi A."/>
            <person name="Landa B."/>
            <person name="Saponari M."/>
            <person name="Almeida R.P.P."/>
            <person name="Moralejo E."/>
            <person name="Marco-Noales E."/>
            <person name="Velasco-Amo M.P."/>
            <person name="Roman-Ecija M."/>
            <person name="Navarro I."/>
            <person name="Monterde A."/>
            <person name="Barbe S."/>
        </authorList>
    </citation>
    <scope>NUCLEOTIDE SEQUENCE</scope>
    <source>
        <strain evidence="2">XYL1981</strain>
    </source>
</reference>
<reference evidence="2" key="2">
    <citation type="journal article" date="2020" name="Appl. Environ. Microbiol.">
        <title>Multiple intercontinental introductions associated with the emergence of a plant pathogen in Europe.</title>
        <authorList>
            <person name="Landa B.B."/>
            <person name="Castillo A.I."/>
            <person name="Giampetruzzi A."/>
            <person name="Kahn A."/>
            <person name="Roman-Ecija M."/>
            <person name="Velasco-Amo M.P."/>
            <person name="Navas-Cortes J.A."/>
            <person name="Marco-Noales E."/>
            <person name="Barbe S."/>
            <person name="Moralejo E."/>
            <person name="Coletta-Filho H.D."/>
            <person name="Saldarelli P."/>
            <person name="Saponari M."/>
            <person name="Almeida R.P.P."/>
        </authorList>
    </citation>
    <scope>NUCLEOTIDE SEQUENCE</scope>
    <source>
        <strain evidence="2">XYL1981</strain>
    </source>
</reference>
<accession>A0A9Q4MG14</accession>
<dbReference type="AlphaFoldDB" id="A0A9Q4MG14"/>